<dbReference type="AlphaFoldDB" id="A0A2W2E642"/>
<reference evidence="2 3" key="1">
    <citation type="submission" date="2018-01" db="EMBL/GenBank/DDBJ databases">
        <title>Draft genome sequence of Jishengella sp. NA12.</title>
        <authorList>
            <person name="Sahin N."/>
            <person name="Ay H."/>
            <person name="Saygin H."/>
        </authorList>
    </citation>
    <scope>NUCLEOTIDE SEQUENCE [LARGE SCALE GENOMIC DNA]</scope>
    <source>
        <strain evidence="2 3">NA12</strain>
    </source>
</reference>
<keyword evidence="1" id="KW-0472">Membrane</keyword>
<feature type="transmembrane region" description="Helical" evidence="1">
    <location>
        <begin position="200"/>
        <end position="219"/>
    </location>
</feature>
<dbReference type="InterPro" id="IPR025238">
    <property type="entry name" value="DUF4184"/>
</dbReference>
<accession>A0A2W2E642</accession>
<evidence type="ECO:0000256" key="1">
    <source>
        <dbReference type="SAM" id="Phobius"/>
    </source>
</evidence>
<keyword evidence="3" id="KW-1185">Reference proteome</keyword>
<sequence length="293" mass="30877">MVHVPFTLSHPAAVLPLLRHPFSPAALVCGAMAPDAPYFLAAARIPVSAQSWYEPYLNATVSHTLSGLTVSGPFALALLALYRLVRRPAAALLPARLAPASTADRGGNGLRRAGWVLLSVLIGILTHLVWDSVTHADGYVVTHLGVLRSHVTADLTVARVVQHVSTAGGLVAVVVYLWRRARRAPAGNTGQARLSAATRWSVVAALAVAACTGAVANMHTLEDYRGGPVTADQVSMRQTAEAVLADWATGGGAALACVLILYACGWWMLHGVVRPTEPLIPEPRVSNADQHTP</sequence>
<dbReference type="EMBL" id="POTY01000052">
    <property type="protein sequence ID" value="PZG19736.1"/>
    <property type="molecule type" value="Genomic_DNA"/>
</dbReference>
<feature type="transmembrane region" description="Helical" evidence="1">
    <location>
        <begin position="247"/>
        <end position="269"/>
    </location>
</feature>
<keyword evidence="1" id="KW-0812">Transmembrane</keyword>
<dbReference type="Proteomes" id="UP000248924">
    <property type="component" value="Unassembled WGS sequence"/>
</dbReference>
<evidence type="ECO:0000313" key="3">
    <source>
        <dbReference type="Proteomes" id="UP000248924"/>
    </source>
</evidence>
<feature type="transmembrane region" description="Helical" evidence="1">
    <location>
        <begin position="65"/>
        <end position="85"/>
    </location>
</feature>
<comment type="caution">
    <text evidence="2">The sequence shown here is derived from an EMBL/GenBank/DDBJ whole genome shotgun (WGS) entry which is preliminary data.</text>
</comment>
<dbReference type="Pfam" id="PF13803">
    <property type="entry name" value="DUF4184"/>
    <property type="match status" value="1"/>
</dbReference>
<proteinExistence type="predicted"/>
<keyword evidence="1" id="KW-1133">Transmembrane helix</keyword>
<protein>
    <submittedName>
        <fullName evidence="2">DUF4184 domain-containing protein</fullName>
    </submittedName>
</protein>
<feature type="transmembrane region" description="Helical" evidence="1">
    <location>
        <begin position="113"/>
        <end position="130"/>
    </location>
</feature>
<organism evidence="2 3">
    <name type="scientific">Micromonospora craterilacus</name>
    <dbReference type="NCBI Taxonomy" id="1655439"/>
    <lineage>
        <taxon>Bacteria</taxon>
        <taxon>Bacillati</taxon>
        <taxon>Actinomycetota</taxon>
        <taxon>Actinomycetes</taxon>
        <taxon>Micromonosporales</taxon>
        <taxon>Micromonosporaceae</taxon>
        <taxon>Micromonospora</taxon>
    </lineage>
</organism>
<name>A0A2W2E642_9ACTN</name>
<evidence type="ECO:0000313" key="2">
    <source>
        <dbReference type="EMBL" id="PZG19736.1"/>
    </source>
</evidence>
<feature type="transmembrane region" description="Helical" evidence="1">
    <location>
        <begin position="160"/>
        <end position="179"/>
    </location>
</feature>
<gene>
    <name evidence="2" type="ORF">C1I95_11015</name>
</gene>